<name>A0A9Q8Y433_ENSAD</name>
<dbReference type="InterPro" id="IPR000620">
    <property type="entry name" value="EamA_dom"/>
</dbReference>
<reference evidence="3" key="1">
    <citation type="submission" date="2022-06" db="EMBL/GenBank/DDBJ databases">
        <title>Physiological and biochemical characterization and genomic elucidation of a strain of the genus Ensifer adhaerens M8 that combines arsenic oxidation and chromium reduction.</title>
        <authorList>
            <person name="Li X."/>
            <person name="Yu c."/>
        </authorList>
    </citation>
    <scope>NUCLEOTIDE SEQUENCE</scope>
    <source>
        <strain evidence="3">M8</strain>
    </source>
</reference>
<keyword evidence="1" id="KW-0472">Membrane</keyword>
<dbReference type="Pfam" id="PF00892">
    <property type="entry name" value="EamA"/>
    <property type="match status" value="1"/>
</dbReference>
<gene>
    <name evidence="3" type="ORF">NE863_10330</name>
</gene>
<dbReference type="Proteomes" id="UP001055460">
    <property type="component" value="Chromosome"/>
</dbReference>
<evidence type="ECO:0000313" key="3">
    <source>
        <dbReference type="EMBL" id="USJ21723.1"/>
    </source>
</evidence>
<protein>
    <submittedName>
        <fullName evidence="3">EamA family transporter</fullName>
    </submittedName>
</protein>
<evidence type="ECO:0000313" key="4">
    <source>
        <dbReference type="Proteomes" id="UP001055460"/>
    </source>
</evidence>
<proteinExistence type="predicted"/>
<keyword evidence="1" id="KW-1133">Transmembrane helix</keyword>
<evidence type="ECO:0000259" key="2">
    <source>
        <dbReference type="Pfam" id="PF00892"/>
    </source>
</evidence>
<dbReference type="InterPro" id="IPR037185">
    <property type="entry name" value="EmrE-like"/>
</dbReference>
<organism evidence="3 4">
    <name type="scientific">Ensifer adhaerens</name>
    <name type="common">Sinorhizobium morelense</name>
    <dbReference type="NCBI Taxonomy" id="106592"/>
    <lineage>
        <taxon>Bacteria</taxon>
        <taxon>Pseudomonadati</taxon>
        <taxon>Pseudomonadota</taxon>
        <taxon>Alphaproteobacteria</taxon>
        <taxon>Hyphomicrobiales</taxon>
        <taxon>Rhizobiaceae</taxon>
        <taxon>Sinorhizobium/Ensifer group</taxon>
        <taxon>Ensifer</taxon>
    </lineage>
</organism>
<dbReference type="EMBL" id="CP098807">
    <property type="protein sequence ID" value="USJ21723.1"/>
    <property type="molecule type" value="Genomic_DNA"/>
</dbReference>
<keyword evidence="1" id="KW-0812">Transmembrane</keyword>
<feature type="transmembrane region" description="Helical" evidence="1">
    <location>
        <begin position="24"/>
        <end position="44"/>
    </location>
</feature>
<evidence type="ECO:0000256" key="1">
    <source>
        <dbReference type="SAM" id="Phobius"/>
    </source>
</evidence>
<dbReference type="SUPFAM" id="SSF103481">
    <property type="entry name" value="Multidrug resistance efflux transporter EmrE"/>
    <property type="match status" value="1"/>
</dbReference>
<dbReference type="GO" id="GO:0016020">
    <property type="term" value="C:membrane"/>
    <property type="evidence" value="ECO:0007669"/>
    <property type="project" value="InterPro"/>
</dbReference>
<dbReference type="RefSeq" id="WP_060583206.1">
    <property type="nucleotide sequence ID" value="NZ_CAXURO020000001.1"/>
</dbReference>
<sequence length="87" mass="9116">MLFLFAWVTPQAIGKDLAAAGAGMLALALISGIVQYALAFWLYLIGLKRLPASTAALFLTLTPVFGIGRKGRGNYPRFSAGSSIAGL</sequence>
<dbReference type="AlphaFoldDB" id="A0A9Q8Y433"/>
<dbReference type="OrthoDB" id="9809509at2"/>
<feature type="domain" description="EamA" evidence="2">
    <location>
        <begin position="2"/>
        <end position="67"/>
    </location>
</feature>
<accession>A0A9Q8Y433</accession>